<dbReference type="Pfam" id="PF07690">
    <property type="entry name" value="MFS_1"/>
    <property type="match status" value="1"/>
</dbReference>
<dbReference type="SUPFAM" id="SSF103473">
    <property type="entry name" value="MFS general substrate transporter"/>
    <property type="match status" value="1"/>
</dbReference>
<keyword evidence="2" id="KW-0813">Transport</keyword>
<feature type="transmembrane region" description="Helical" evidence="6">
    <location>
        <begin position="525"/>
        <end position="546"/>
    </location>
</feature>
<keyword evidence="4 6" id="KW-1133">Transmembrane helix</keyword>
<feature type="transmembrane region" description="Helical" evidence="6">
    <location>
        <begin position="458"/>
        <end position="480"/>
    </location>
</feature>
<gene>
    <name evidence="7" type="ORF">TRICI_003073</name>
</gene>
<keyword evidence="8" id="KW-1185">Reference proteome</keyword>
<keyword evidence="5 6" id="KW-0472">Membrane</keyword>
<dbReference type="GO" id="GO:0016020">
    <property type="term" value="C:membrane"/>
    <property type="evidence" value="ECO:0007669"/>
    <property type="project" value="UniProtKB-SubCell"/>
</dbReference>
<evidence type="ECO:0000256" key="5">
    <source>
        <dbReference type="ARBA" id="ARBA00023136"/>
    </source>
</evidence>
<evidence type="ECO:0000313" key="7">
    <source>
        <dbReference type="EMBL" id="KAA8913839.1"/>
    </source>
</evidence>
<comment type="caution">
    <text evidence="7">The sequence shown here is derived from an EMBL/GenBank/DDBJ whole genome shotgun (WGS) entry which is preliminary data.</text>
</comment>
<evidence type="ECO:0000256" key="4">
    <source>
        <dbReference type="ARBA" id="ARBA00022989"/>
    </source>
</evidence>
<proteinExistence type="predicted"/>
<comment type="subcellular location">
    <subcellularLocation>
        <location evidence="1">Membrane</location>
        <topology evidence="1">Multi-pass membrane protein</topology>
    </subcellularLocation>
</comment>
<evidence type="ECO:0000256" key="2">
    <source>
        <dbReference type="ARBA" id="ARBA00022448"/>
    </source>
</evidence>
<accession>A0A6A1LV54</accession>
<feature type="transmembrane region" description="Helical" evidence="6">
    <location>
        <begin position="282"/>
        <end position="302"/>
    </location>
</feature>
<dbReference type="VEuPathDB" id="FungiDB:TRICI_003073"/>
<protein>
    <recommendedName>
        <fullName evidence="9">Major facilitator superfamily (MFS) profile domain-containing protein</fullName>
    </recommendedName>
</protein>
<dbReference type="GO" id="GO:0022857">
    <property type="term" value="F:transmembrane transporter activity"/>
    <property type="evidence" value="ECO:0007669"/>
    <property type="project" value="InterPro"/>
</dbReference>
<dbReference type="Proteomes" id="UP000761534">
    <property type="component" value="Unassembled WGS sequence"/>
</dbReference>
<organism evidence="7 8">
    <name type="scientific">Trichomonascus ciferrii</name>
    <dbReference type="NCBI Taxonomy" id="44093"/>
    <lineage>
        <taxon>Eukaryota</taxon>
        <taxon>Fungi</taxon>
        <taxon>Dikarya</taxon>
        <taxon>Ascomycota</taxon>
        <taxon>Saccharomycotina</taxon>
        <taxon>Dipodascomycetes</taxon>
        <taxon>Dipodascales</taxon>
        <taxon>Trichomonascaceae</taxon>
        <taxon>Trichomonascus</taxon>
        <taxon>Trichomonascus ciferrii complex</taxon>
    </lineage>
</organism>
<dbReference type="FunFam" id="1.20.1250.20:FF:000106">
    <property type="entry name" value="MFS transporter, putative"/>
    <property type="match status" value="1"/>
</dbReference>
<evidence type="ECO:0000256" key="6">
    <source>
        <dbReference type="SAM" id="Phobius"/>
    </source>
</evidence>
<feature type="transmembrane region" description="Helical" evidence="6">
    <location>
        <begin position="249"/>
        <end position="270"/>
    </location>
</feature>
<reference evidence="7" key="1">
    <citation type="journal article" date="2019" name="G3 (Bethesda)">
        <title>Genome Assemblies of Two Rare Opportunistic Yeast Pathogens: Diutina rugosa (syn. Candida rugosa) and Trichomonascus ciferrii (syn. Candida ciferrii).</title>
        <authorList>
            <person name="Mixao V."/>
            <person name="Saus E."/>
            <person name="Hansen A.P."/>
            <person name="Lass-Florl C."/>
            <person name="Gabaldon T."/>
        </authorList>
    </citation>
    <scope>NUCLEOTIDE SEQUENCE</scope>
    <source>
        <strain evidence="7">CBS 4856</strain>
    </source>
</reference>
<evidence type="ECO:0000256" key="3">
    <source>
        <dbReference type="ARBA" id="ARBA00022692"/>
    </source>
</evidence>
<evidence type="ECO:0008006" key="9">
    <source>
        <dbReference type="Google" id="ProtNLM"/>
    </source>
</evidence>
<feature type="transmembrane region" description="Helical" evidence="6">
    <location>
        <begin position="399"/>
        <end position="420"/>
    </location>
</feature>
<dbReference type="InterPro" id="IPR011701">
    <property type="entry name" value="MFS"/>
</dbReference>
<dbReference type="Gene3D" id="1.20.1250.20">
    <property type="entry name" value="MFS general substrate transporter like domains"/>
    <property type="match status" value="1"/>
</dbReference>
<dbReference type="EMBL" id="SWFS01000216">
    <property type="protein sequence ID" value="KAA8913839.1"/>
    <property type="molecule type" value="Genomic_DNA"/>
</dbReference>
<sequence length="586" mass="67207">MGSRSSAAVIALFEYCADHGERVNFLDFEKLLKSELLALATYALSSTMQKKDTEFSNTILEDVASNTSSYKEHVFQDPEVAEYYRKIYYENNYEGKDHFDPDLEWSPSEEKRLVRKTELRVTGLAFFLFFALDIDRSNINNALSDNMLDQLGMTNNDLNLGKTLNLIFFILAEIPAQLISKKIGCDVWIPLEMTLWSIIAMCQAGLTNRTGFLITRALLGMLQGGFIADVNLWLSYFYTGRELPMRITIFYIANPLTEVIGSLLGYGILHMDGIKGLAGWKWLFLLEGLLTLCIGIFAFFAMPPSPVQTKAPWRKKGWYTEREEKVMVNRILRDDPSKGDMNNRQALSFRELFKAFFDWDLLPIYFIRTLGDIGVAPVKNYFTLLLRQMGFSTFNTNLLSIPSNILAIITMVSLSWFVSFFKNGNSLAQYIQTIWYFPLLIVLRYWKGAELTGQSNLWATYAILVLALGYPVAEPITITWCSANSNSVSTRAISAAVVNIFSQIAGIISNNIYREDDAPLYHRGNFQLIMIAIGQLALITLSLFYYKWRNQRKEKKWNELDNDEKIEYLKNTPDKGNKRLDFRFVY</sequence>
<evidence type="ECO:0000256" key="1">
    <source>
        <dbReference type="ARBA" id="ARBA00004141"/>
    </source>
</evidence>
<keyword evidence="3 6" id="KW-0812">Transmembrane</keyword>
<dbReference type="InterPro" id="IPR036259">
    <property type="entry name" value="MFS_trans_sf"/>
</dbReference>
<dbReference type="OrthoDB" id="1935484at2759"/>
<name>A0A6A1LV54_9ASCO</name>
<evidence type="ECO:0000313" key="8">
    <source>
        <dbReference type="Proteomes" id="UP000761534"/>
    </source>
</evidence>
<dbReference type="PANTHER" id="PTHR43791">
    <property type="entry name" value="PERMEASE-RELATED"/>
    <property type="match status" value="1"/>
</dbReference>
<dbReference type="PANTHER" id="PTHR43791:SF65">
    <property type="entry name" value="MAJOR FACILITATOR SUPERFAMILY (MFS) PROFILE DOMAIN-CONTAINING PROTEIN-RELATED"/>
    <property type="match status" value="1"/>
</dbReference>
<feature type="transmembrane region" description="Helical" evidence="6">
    <location>
        <begin position="492"/>
        <end position="513"/>
    </location>
</feature>
<dbReference type="AlphaFoldDB" id="A0A6A1LV54"/>